<proteinExistence type="predicted"/>
<evidence type="ECO:0000313" key="2">
    <source>
        <dbReference type="EMBL" id="MEK8052782.1"/>
    </source>
</evidence>
<accession>A0ABU9CLT7</accession>
<sequence>MLANDTRENRHIRWQYADHWRAPSAQGPVNQFASRREMDRFIQQISAVGLRGIGVFAWNLGAIAGMFGSLRAYHQFLVERGLHKIVDLFWCLPQASRGLAIHNPAHHEAIFRMLEHFVQMADGLGVENLVVMPAHAYRDTEPVDPGRIACIADLWNRVGRMASDHGLKLGCHHEFWCGIRSHREIDAFYAATDPDHVHLFIDTAQHVIAGVDPVALYERYHDRVCGFHFKDTRHVDQVSDYRALPEPELAARTTPRWFHPMGTPGGLVDFPALMRALKARGYRGWIGVEHDKADIGGGSYAESTALAMWYAKNVLEPIYR</sequence>
<dbReference type="GO" id="GO:0016853">
    <property type="term" value="F:isomerase activity"/>
    <property type="evidence" value="ECO:0007669"/>
    <property type="project" value="UniProtKB-KW"/>
</dbReference>
<dbReference type="PANTHER" id="PTHR12110">
    <property type="entry name" value="HYDROXYPYRUVATE ISOMERASE"/>
    <property type="match status" value="1"/>
</dbReference>
<gene>
    <name evidence="2" type="ORF">AACH10_21200</name>
</gene>
<keyword evidence="3" id="KW-1185">Reference proteome</keyword>
<dbReference type="Proteomes" id="UP001365405">
    <property type="component" value="Unassembled WGS sequence"/>
</dbReference>
<dbReference type="RefSeq" id="WP_341412507.1">
    <property type="nucleotide sequence ID" value="NZ_JBBUTH010000010.1"/>
</dbReference>
<feature type="domain" description="Xylose isomerase-like TIM barrel" evidence="1">
    <location>
        <begin position="43"/>
        <end position="294"/>
    </location>
</feature>
<comment type="caution">
    <text evidence="2">The sequence shown here is derived from an EMBL/GenBank/DDBJ whole genome shotgun (WGS) entry which is preliminary data.</text>
</comment>
<dbReference type="Pfam" id="PF01261">
    <property type="entry name" value="AP_endonuc_2"/>
    <property type="match status" value="1"/>
</dbReference>
<dbReference type="EMBL" id="JBBUTH010000010">
    <property type="protein sequence ID" value="MEK8052782.1"/>
    <property type="molecule type" value="Genomic_DNA"/>
</dbReference>
<dbReference type="InterPro" id="IPR050312">
    <property type="entry name" value="IolE/XylAMocC-like"/>
</dbReference>
<dbReference type="SUPFAM" id="SSF51658">
    <property type="entry name" value="Xylose isomerase-like"/>
    <property type="match status" value="1"/>
</dbReference>
<dbReference type="InterPro" id="IPR036237">
    <property type="entry name" value="Xyl_isomerase-like_sf"/>
</dbReference>
<organism evidence="2 3">
    <name type="scientific">Pseudaquabacterium inlustre</name>
    <dbReference type="NCBI Taxonomy" id="2984192"/>
    <lineage>
        <taxon>Bacteria</taxon>
        <taxon>Pseudomonadati</taxon>
        <taxon>Pseudomonadota</taxon>
        <taxon>Betaproteobacteria</taxon>
        <taxon>Burkholderiales</taxon>
        <taxon>Sphaerotilaceae</taxon>
        <taxon>Pseudaquabacterium</taxon>
    </lineage>
</organism>
<name>A0ABU9CLT7_9BURK</name>
<keyword evidence="2" id="KW-0413">Isomerase</keyword>
<dbReference type="Gene3D" id="3.20.20.150">
    <property type="entry name" value="Divalent-metal-dependent TIM barrel enzymes"/>
    <property type="match status" value="1"/>
</dbReference>
<dbReference type="InterPro" id="IPR013022">
    <property type="entry name" value="Xyl_isomerase-like_TIM-brl"/>
</dbReference>
<evidence type="ECO:0000259" key="1">
    <source>
        <dbReference type="Pfam" id="PF01261"/>
    </source>
</evidence>
<reference evidence="2 3" key="1">
    <citation type="submission" date="2024-04" db="EMBL/GenBank/DDBJ databases">
        <title>Novel species of the genus Ideonella isolated from streams.</title>
        <authorList>
            <person name="Lu H."/>
        </authorList>
    </citation>
    <scope>NUCLEOTIDE SEQUENCE [LARGE SCALE GENOMIC DNA]</scope>
    <source>
        <strain evidence="2 3">DXS22W</strain>
    </source>
</reference>
<evidence type="ECO:0000313" key="3">
    <source>
        <dbReference type="Proteomes" id="UP001365405"/>
    </source>
</evidence>
<protein>
    <submittedName>
        <fullName evidence="2">Sugar phosphate isomerase/epimerase family protein</fullName>
    </submittedName>
</protein>
<dbReference type="PANTHER" id="PTHR12110:SF41">
    <property type="entry name" value="INOSOSE DEHYDRATASE"/>
    <property type="match status" value="1"/>
</dbReference>